<name>A0A6J5L9F3_9CAUD</name>
<evidence type="ECO:0000313" key="1">
    <source>
        <dbReference type="EMBL" id="CAB4131144.1"/>
    </source>
</evidence>
<dbReference type="EMBL" id="LR796247">
    <property type="protein sequence ID" value="CAB4131144.1"/>
    <property type="molecule type" value="Genomic_DNA"/>
</dbReference>
<accession>A0A6J5L9F3</accession>
<reference evidence="1" key="1">
    <citation type="submission" date="2020-04" db="EMBL/GenBank/DDBJ databases">
        <authorList>
            <person name="Chiriac C."/>
            <person name="Salcher M."/>
            <person name="Ghai R."/>
            <person name="Kavagutti S V."/>
        </authorList>
    </citation>
    <scope>NUCLEOTIDE SEQUENCE</scope>
</reference>
<organism evidence="1">
    <name type="scientific">uncultured Caudovirales phage</name>
    <dbReference type="NCBI Taxonomy" id="2100421"/>
    <lineage>
        <taxon>Viruses</taxon>
        <taxon>Duplodnaviria</taxon>
        <taxon>Heunggongvirae</taxon>
        <taxon>Uroviricota</taxon>
        <taxon>Caudoviricetes</taxon>
        <taxon>Peduoviridae</taxon>
        <taxon>Maltschvirus</taxon>
        <taxon>Maltschvirus maltsch</taxon>
    </lineage>
</organism>
<gene>
    <name evidence="1" type="ORF">UFOVP132_45</name>
</gene>
<protein>
    <submittedName>
        <fullName evidence="1">Uncharacterized protein</fullName>
    </submittedName>
</protein>
<sequence length="67" mass="7518">METTKVADRMAELMLPVDEQIMMCDGAEDVMMMACAMLQRVTEMLDATMGVEGRMQLLKEMANGEIQ</sequence>
<proteinExistence type="predicted"/>